<evidence type="ECO:0000313" key="3">
    <source>
        <dbReference type="Proteomes" id="UP000238274"/>
    </source>
</evidence>
<accession>A0A2S4WI19</accession>
<feature type="signal peptide" evidence="1">
    <location>
        <begin position="1"/>
        <end position="22"/>
    </location>
</feature>
<dbReference type="AlphaFoldDB" id="A0A2S4WI19"/>
<reference evidence="3" key="3">
    <citation type="journal article" date="2018" name="Mol. Plant Microbe Interact.">
        <title>Genome sequence resources for the wheat stripe rust pathogen (Puccinia striiformis f. sp. tritici) and the barley stripe rust pathogen (Puccinia striiformis f. sp. hordei).</title>
        <authorList>
            <person name="Xia C."/>
            <person name="Wang M."/>
            <person name="Yin C."/>
            <person name="Cornejo O.E."/>
            <person name="Hulbert S.H."/>
            <person name="Chen X."/>
        </authorList>
    </citation>
    <scope>NUCLEOTIDE SEQUENCE [LARGE SCALE GENOMIC DNA]</scope>
    <source>
        <strain evidence="3">93TX-2</strain>
    </source>
</reference>
<dbReference type="Proteomes" id="UP000238274">
    <property type="component" value="Unassembled WGS sequence"/>
</dbReference>
<name>A0A2S4WI19_9BASI</name>
<dbReference type="VEuPathDB" id="FungiDB:PSTT_06517"/>
<dbReference type="EMBL" id="PKSM01000021">
    <property type="protein sequence ID" value="POW21358.1"/>
    <property type="molecule type" value="Genomic_DNA"/>
</dbReference>
<keyword evidence="1" id="KW-0732">Signal</keyword>
<reference evidence="2 3" key="1">
    <citation type="submission" date="2017-12" db="EMBL/GenBank/DDBJ databases">
        <title>Gene loss provides genomic basis for host adaptation in cereal stripe rust fungi.</title>
        <authorList>
            <person name="Xia C."/>
        </authorList>
    </citation>
    <scope>NUCLEOTIDE SEQUENCE [LARGE SCALE GENOMIC DNA]</scope>
    <source>
        <strain evidence="2 3">93TX-2</strain>
    </source>
</reference>
<comment type="caution">
    <text evidence="2">The sequence shown here is derived from an EMBL/GenBank/DDBJ whole genome shotgun (WGS) entry which is preliminary data.</text>
</comment>
<gene>
    <name evidence="2" type="ORF">PSHT_02457</name>
</gene>
<proteinExistence type="predicted"/>
<keyword evidence="3" id="KW-1185">Reference proteome</keyword>
<sequence>MHSCNPWQFYTFILILIKVVHGMLNCKPDHKHGIKRLNRRRCQKFLVGKRRGEKSPSLLQLLITAVHVGEDGFTCKDVQIDCKRSKHGTCCDGKKYTMLEGISFHLAFHYDLCQLVFFSETYLFSILLQSPFGISQNTFNSDCHNTY</sequence>
<evidence type="ECO:0000256" key="1">
    <source>
        <dbReference type="SAM" id="SignalP"/>
    </source>
</evidence>
<protein>
    <recommendedName>
        <fullName evidence="4">Hydrophobin</fullName>
    </recommendedName>
</protein>
<organism evidence="2 3">
    <name type="scientific">Puccinia striiformis</name>
    <dbReference type="NCBI Taxonomy" id="27350"/>
    <lineage>
        <taxon>Eukaryota</taxon>
        <taxon>Fungi</taxon>
        <taxon>Dikarya</taxon>
        <taxon>Basidiomycota</taxon>
        <taxon>Pucciniomycotina</taxon>
        <taxon>Pucciniomycetes</taxon>
        <taxon>Pucciniales</taxon>
        <taxon>Pucciniaceae</taxon>
        <taxon>Puccinia</taxon>
    </lineage>
</organism>
<evidence type="ECO:0000313" key="2">
    <source>
        <dbReference type="EMBL" id="POW21358.1"/>
    </source>
</evidence>
<reference evidence="3" key="2">
    <citation type="journal article" date="2018" name="BMC Genomics">
        <title>Genomic insights into host adaptation between the wheat stripe rust pathogen (Puccinia striiformis f. sp. tritici) and the barley stripe rust pathogen (Puccinia striiformis f. sp. hordei).</title>
        <authorList>
            <person name="Xia C."/>
            <person name="Wang M."/>
            <person name="Yin C."/>
            <person name="Cornejo O.E."/>
            <person name="Hulbert S.H."/>
            <person name="Chen X."/>
        </authorList>
    </citation>
    <scope>NUCLEOTIDE SEQUENCE [LARGE SCALE GENOMIC DNA]</scope>
    <source>
        <strain evidence="3">93TX-2</strain>
    </source>
</reference>
<evidence type="ECO:0008006" key="4">
    <source>
        <dbReference type="Google" id="ProtNLM"/>
    </source>
</evidence>
<feature type="chain" id="PRO_5015571646" description="Hydrophobin" evidence="1">
    <location>
        <begin position="23"/>
        <end position="147"/>
    </location>
</feature>
<dbReference type="VEuPathDB" id="FungiDB:PSHT_02457"/>